<comment type="caution">
    <text evidence="3">The sequence shown here is derived from an EMBL/GenBank/DDBJ whole genome shotgun (WGS) entry which is preliminary data.</text>
</comment>
<dbReference type="Pfam" id="PF01738">
    <property type="entry name" value="DLH"/>
    <property type="match status" value="1"/>
</dbReference>
<keyword evidence="4" id="KW-1185">Reference proteome</keyword>
<organism evidence="3 4">
    <name type="scientific">Cognatilysobacter xinjiangensis</name>
    <dbReference type="NCBI Taxonomy" id="546892"/>
    <lineage>
        <taxon>Bacteria</taxon>
        <taxon>Pseudomonadati</taxon>
        <taxon>Pseudomonadota</taxon>
        <taxon>Gammaproteobacteria</taxon>
        <taxon>Lysobacterales</taxon>
        <taxon>Lysobacteraceae</taxon>
        <taxon>Cognatilysobacter</taxon>
    </lineage>
</organism>
<feature type="domain" description="Dienelactone hydrolase" evidence="2">
    <location>
        <begin position="48"/>
        <end position="262"/>
    </location>
</feature>
<reference evidence="4" key="1">
    <citation type="journal article" date="2019" name="Int. J. Syst. Evol. Microbiol.">
        <title>The Global Catalogue of Microorganisms (GCM) 10K type strain sequencing project: providing services to taxonomists for standard genome sequencing and annotation.</title>
        <authorList>
            <consortium name="The Broad Institute Genomics Platform"/>
            <consortium name="The Broad Institute Genome Sequencing Center for Infectious Disease"/>
            <person name="Wu L."/>
            <person name="Ma J."/>
        </authorList>
    </citation>
    <scope>NUCLEOTIDE SEQUENCE [LARGE SCALE GENOMIC DNA]</scope>
    <source>
        <strain evidence="4">KCTC 22558</strain>
    </source>
</reference>
<evidence type="ECO:0000259" key="2">
    <source>
        <dbReference type="Pfam" id="PF01738"/>
    </source>
</evidence>
<evidence type="ECO:0000313" key="4">
    <source>
        <dbReference type="Proteomes" id="UP000643403"/>
    </source>
</evidence>
<evidence type="ECO:0000313" key="3">
    <source>
        <dbReference type="EMBL" id="GGZ54228.1"/>
    </source>
</evidence>
<accession>A0ABQ3BR22</accession>
<keyword evidence="1" id="KW-0732">Signal</keyword>
<dbReference type="PANTHER" id="PTHR22946:SF4">
    <property type="entry name" value="ESTERASE FRSA"/>
    <property type="match status" value="1"/>
</dbReference>
<dbReference type="EMBL" id="BMXY01000001">
    <property type="protein sequence ID" value="GGZ54228.1"/>
    <property type="molecule type" value="Genomic_DNA"/>
</dbReference>
<feature type="signal peptide" evidence="1">
    <location>
        <begin position="1"/>
        <end position="24"/>
    </location>
</feature>
<gene>
    <name evidence="3" type="ORF">GCM10008101_04260</name>
</gene>
<dbReference type="Proteomes" id="UP000643403">
    <property type="component" value="Unassembled WGS sequence"/>
</dbReference>
<dbReference type="InterPro" id="IPR002925">
    <property type="entry name" value="Dienelactn_hydro"/>
</dbReference>
<proteinExistence type="predicted"/>
<protein>
    <submittedName>
        <fullName evidence="3">DeoR family transcriptional regulator</fullName>
    </submittedName>
</protein>
<dbReference type="InterPro" id="IPR050261">
    <property type="entry name" value="FrsA_esterase"/>
</dbReference>
<dbReference type="Gene3D" id="3.40.50.1820">
    <property type="entry name" value="alpha/beta hydrolase"/>
    <property type="match status" value="1"/>
</dbReference>
<dbReference type="SUPFAM" id="SSF53474">
    <property type="entry name" value="alpha/beta-Hydrolases"/>
    <property type="match status" value="1"/>
</dbReference>
<sequence length="270" mass="28990">MTRTRRFRFTVTALLMAATLQTQAAMRTREVDWTIDGKPFRGVLVYDDAGAKSRPGLVMVPNWMGVNASAVEKAKAVAGKDYVVLVADVYGRDLRPKDAKEAGKAAGVLRGERALLRSRMQKAVDTLRAQASAPLDASRIGVFGFCFGGTAALELARSGAPLGGVVALHAGIDTTLPAQAGALKAPVLVLNGAADKGVSREAVAKFQDEMTRAGADWQFVDFGGAVHCFAEPDAGNDPSSNCRYDERSAKRAYRMMADFFSERFAKTPRR</sequence>
<feature type="chain" id="PRO_5046888580" evidence="1">
    <location>
        <begin position="25"/>
        <end position="270"/>
    </location>
</feature>
<dbReference type="PANTHER" id="PTHR22946">
    <property type="entry name" value="DIENELACTONE HYDROLASE DOMAIN-CONTAINING PROTEIN-RELATED"/>
    <property type="match status" value="1"/>
</dbReference>
<dbReference type="InterPro" id="IPR029058">
    <property type="entry name" value="AB_hydrolase_fold"/>
</dbReference>
<dbReference type="RefSeq" id="WP_189446680.1">
    <property type="nucleotide sequence ID" value="NZ_BMXY01000001.1"/>
</dbReference>
<name>A0ABQ3BR22_9GAMM</name>
<evidence type="ECO:0000256" key="1">
    <source>
        <dbReference type="SAM" id="SignalP"/>
    </source>
</evidence>